<dbReference type="EMBL" id="CVQI01021113">
    <property type="protein sequence ID" value="CRK28558.1"/>
    <property type="molecule type" value="Genomic_DNA"/>
</dbReference>
<gene>
    <name evidence="2" type="ORF">BN1723_014141</name>
</gene>
<feature type="non-terminal residue" evidence="2">
    <location>
        <position position="1"/>
    </location>
</feature>
<name>A0A0G4M2N1_VERLO</name>
<sequence length="318" mass="32291">EVLFNYTGLLQHTNVTRREFLHPVVDTTFLPDEPANDGTMDNTTAVPESNYILPSDTRRYRRAMAYHSIGMQLRTFINGSITEPGKIANTRALQTRLLDPTNWLGVRDMQGAVQGFYEDMLLSMLSNPQFLAVAWAAAPEVVSGVSAGGENTMFPCTRSRNDNRGPGAGGAGAGDEADLGDLEELERGLVDGGAVTAAARGEVVDDGTLVGLGPGVPLEEDLATGGDDGGALGVGGAAVAGNVAGAEGGGGDEAVVKSGGGPADEGGVVGVVGVGQAESLVLGAVGDDALNVAVGHDGGGASNGGEESVSLEGRHFCR</sequence>
<evidence type="ECO:0000256" key="1">
    <source>
        <dbReference type="SAM" id="MobiDB-lite"/>
    </source>
</evidence>
<evidence type="ECO:0000313" key="3">
    <source>
        <dbReference type="Proteomes" id="UP000045706"/>
    </source>
</evidence>
<protein>
    <submittedName>
        <fullName evidence="2">Uncharacterized protein</fullName>
    </submittedName>
</protein>
<evidence type="ECO:0000313" key="2">
    <source>
        <dbReference type="EMBL" id="CRK28558.1"/>
    </source>
</evidence>
<dbReference type="Proteomes" id="UP000045706">
    <property type="component" value="Unassembled WGS sequence"/>
</dbReference>
<feature type="region of interest" description="Disordered" evidence="1">
    <location>
        <begin position="156"/>
        <end position="177"/>
    </location>
</feature>
<reference evidence="3" key="1">
    <citation type="submission" date="2015-05" db="EMBL/GenBank/DDBJ databases">
        <authorList>
            <person name="Fogelqvist Johan"/>
        </authorList>
    </citation>
    <scope>NUCLEOTIDE SEQUENCE [LARGE SCALE GENOMIC DNA]</scope>
</reference>
<dbReference type="AlphaFoldDB" id="A0A0G4M2N1"/>
<feature type="non-terminal residue" evidence="2">
    <location>
        <position position="318"/>
    </location>
</feature>
<organism evidence="2 3">
    <name type="scientific">Verticillium longisporum</name>
    <name type="common">Verticillium dahliae var. longisporum</name>
    <dbReference type="NCBI Taxonomy" id="100787"/>
    <lineage>
        <taxon>Eukaryota</taxon>
        <taxon>Fungi</taxon>
        <taxon>Dikarya</taxon>
        <taxon>Ascomycota</taxon>
        <taxon>Pezizomycotina</taxon>
        <taxon>Sordariomycetes</taxon>
        <taxon>Hypocreomycetidae</taxon>
        <taxon>Glomerellales</taxon>
        <taxon>Plectosphaerellaceae</taxon>
        <taxon>Verticillium</taxon>
    </lineage>
</organism>
<accession>A0A0G4M2N1</accession>
<proteinExistence type="predicted"/>
<feature type="region of interest" description="Disordered" evidence="1">
    <location>
        <begin position="298"/>
        <end position="318"/>
    </location>
</feature>